<comment type="caution">
    <text evidence="2">The sequence shown here is derived from an EMBL/GenBank/DDBJ whole genome shotgun (WGS) entry which is preliminary data.</text>
</comment>
<sequence length="65" mass="7095">MFVDAVKFYVASSPVGGRSKSFRGRSKRGEHIGSVSQGAVERKEGDGSSSVSRSITRNNAELWKY</sequence>
<proteinExistence type="predicted"/>
<evidence type="ECO:0000313" key="3">
    <source>
        <dbReference type="Proteomes" id="UP000499080"/>
    </source>
</evidence>
<name>A0A4Y2N7T6_ARAVE</name>
<dbReference type="Proteomes" id="UP000499080">
    <property type="component" value="Unassembled WGS sequence"/>
</dbReference>
<dbReference type="AlphaFoldDB" id="A0A4Y2N7T6"/>
<feature type="non-terminal residue" evidence="2">
    <location>
        <position position="65"/>
    </location>
</feature>
<organism evidence="2 3">
    <name type="scientific">Araneus ventricosus</name>
    <name type="common">Orbweaver spider</name>
    <name type="synonym">Epeira ventricosa</name>
    <dbReference type="NCBI Taxonomy" id="182803"/>
    <lineage>
        <taxon>Eukaryota</taxon>
        <taxon>Metazoa</taxon>
        <taxon>Ecdysozoa</taxon>
        <taxon>Arthropoda</taxon>
        <taxon>Chelicerata</taxon>
        <taxon>Arachnida</taxon>
        <taxon>Araneae</taxon>
        <taxon>Araneomorphae</taxon>
        <taxon>Entelegynae</taxon>
        <taxon>Araneoidea</taxon>
        <taxon>Araneidae</taxon>
        <taxon>Araneus</taxon>
    </lineage>
</organism>
<reference evidence="2 3" key="1">
    <citation type="journal article" date="2019" name="Sci. Rep.">
        <title>Orb-weaving spider Araneus ventricosus genome elucidates the spidroin gene catalogue.</title>
        <authorList>
            <person name="Kono N."/>
            <person name="Nakamura H."/>
            <person name="Ohtoshi R."/>
            <person name="Moran D.A.P."/>
            <person name="Shinohara A."/>
            <person name="Yoshida Y."/>
            <person name="Fujiwara M."/>
            <person name="Mori M."/>
            <person name="Tomita M."/>
            <person name="Arakawa K."/>
        </authorList>
    </citation>
    <scope>NUCLEOTIDE SEQUENCE [LARGE SCALE GENOMIC DNA]</scope>
</reference>
<accession>A0A4Y2N7T6</accession>
<dbReference type="EMBL" id="BGPR01208233">
    <property type="protein sequence ID" value="GBN35445.1"/>
    <property type="molecule type" value="Genomic_DNA"/>
</dbReference>
<gene>
    <name evidence="2" type="ORF">AVEN_275758_1</name>
</gene>
<keyword evidence="3" id="KW-1185">Reference proteome</keyword>
<feature type="region of interest" description="Disordered" evidence="1">
    <location>
        <begin position="14"/>
        <end position="65"/>
    </location>
</feature>
<protein>
    <submittedName>
        <fullName evidence="2">Uncharacterized protein</fullName>
    </submittedName>
</protein>
<evidence type="ECO:0000256" key="1">
    <source>
        <dbReference type="SAM" id="MobiDB-lite"/>
    </source>
</evidence>
<evidence type="ECO:0000313" key="2">
    <source>
        <dbReference type="EMBL" id="GBN35445.1"/>
    </source>
</evidence>
<feature type="compositionally biased region" description="Polar residues" evidence="1">
    <location>
        <begin position="47"/>
        <end position="59"/>
    </location>
</feature>